<evidence type="ECO:0000313" key="2">
    <source>
        <dbReference type="Proteomes" id="UP000178996"/>
    </source>
</evidence>
<gene>
    <name evidence="1" type="ORF">A3G60_02030</name>
</gene>
<dbReference type="EMBL" id="MHOB01000053">
    <property type="protein sequence ID" value="OGZ56334.1"/>
    <property type="molecule type" value="Genomic_DNA"/>
</dbReference>
<reference evidence="1 2" key="1">
    <citation type="journal article" date="2016" name="Nat. Commun.">
        <title>Thousands of microbial genomes shed light on interconnected biogeochemical processes in an aquifer system.</title>
        <authorList>
            <person name="Anantharaman K."/>
            <person name="Brown C.T."/>
            <person name="Hug L.A."/>
            <person name="Sharon I."/>
            <person name="Castelle C.J."/>
            <person name="Probst A.J."/>
            <person name="Thomas B.C."/>
            <person name="Singh A."/>
            <person name="Wilkins M.J."/>
            <person name="Karaoz U."/>
            <person name="Brodie E.L."/>
            <person name="Williams K.H."/>
            <person name="Hubbard S.S."/>
            <person name="Banfield J.F."/>
        </authorList>
    </citation>
    <scope>NUCLEOTIDE SEQUENCE [LARGE SCALE GENOMIC DNA]</scope>
</reference>
<dbReference type="AlphaFoldDB" id="A0A1G2H1I8"/>
<sequence length="78" mass="8623">MFRHHYKKIILGSALSALVIVLFGSIRVGAQNVTIDPNLNVSPNVISFETTFPGEVNFRPLTVNLSSEFIQSPIHDDV</sequence>
<protein>
    <submittedName>
        <fullName evidence="1">Uncharacterized protein</fullName>
    </submittedName>
</protein>
<accession>A0A1G2H1I8</accession>
<proteinExistence type="predicted"/>
<name>A0A1G2H1I8_9BACT</name>
<organism evidence="1 2">
    <name type="scientific">Candidatus Ryanbacteria bacterium RIFCSPLOWO2_12_FULL_47_9c</name>
    <dbReference type="NCBI Taxonomy" id="1802131"/>
    <lineage>
        <taxon>Bacteria</taxon>
        <taxon>Candidatus Ryaniibacteriota</taxon>
    </lineage>
</organism>
<comment type="caution">
    <text evidence="1">The sequence shown here is derived from an EMBL/GenBank/DDBJ whole genome shotgun (WGS) entry which is preliminary data.</text>
</comment>
<dbReference type="Proteomes" id="UP000178996">
    <property type="component" value="Unassembled WGS sequence"/>
</dbReference>
<evidence type="ECO:0000313" key="1">
    <source>
        <dbReference type="EMBL" id="OGZ56334.1"/>
    </source>
</evidence>